<dbReference type="Proteomes" id="UP000663891">
    <property type="component" value="Unassembled WGS sequence"/>
</dbReference>
<feature type="region of interest" description="Disordered" evidence="1">
    <location>
        <begin position="1"/>
        <end position="21"/>
    </location>
</feature>
<evidence type="ECO:0000259" key="2">
    <source>
        <dbReference type="Pfam" id="PF00501"/>
    </source>
</evidence>
<dbReference type="SUPFAM" id="SSF56801">
    <property type="entry name" value="Acetyl-CoA synthetase-like"/>
    <property type="match status" value="1"/>
</dbReference>
<proteinExistence type="predicted"/>
<organism evidence="3 4">
    <name type="scientific">Adineta steineri</name>
    <dbReference type="NCBI Taxonomy" id="433720"/>
    <lineage>
        <taxon>Eukaryota</taxon>
        <taxon>Metazoa</taxon>
        <taxon>Spiralia</taxon>
        <taxon>Gnathifera</taxon>
        <taxon>Rotifera</taxon>
        <taxon>Eurotatoria</taxon>
        <taxon>Bdelloidea</taxon>
        <taxon>Adinetida</taxon>
        <taxon>Adinetidae</taxon>
        <taxon>Adineta</taxon>
    </lineage>
</organism>
<evidence type="ECO:0000313" key="4">
    <source>
        <dbReference type="Proteomes" id="UP000663891"/>
    </source>
</evidence>
<dbReference type="AlphaFoldDB" id="A0A814Y1M3"/>
<dbReference type="GO" id="GO:0031177">
    <property type="term" value="F:phosphopantetheine binding"/>
    <property type="evidence" value="ECO:0007669"/>
    <property type="project" value="TreeGrafter"/>
</dbReference>
<gene>
    <name evidence="3" type="ORF">VCS650_LOCUS26832</name>
</gene>
<dbReference type="PANTHER" id="PTHR45527">
    <property type="entry name" value="NONRIBOSOMAL PEPTIDE SYNTHETASE"/>
    <property type="match status" value="1"/>
</dbReference>
<evidence type="ECO:0000313" key="3">
    <source>
        <dbReference type="EMBL" id="CAF1223138.1"/>
    </source>
</evidence>
<protein>
    <recommendedName>
        <fullName evidence="2">AMP-dependent synthetase/ligase domain-containing protein</fullName>
    </recommendedName>
</protein>
<dbReference type="Pfam" id="PF00501">
    <property type="entry name" value="AMP-binding"/>
    <property type="match status" value="1"/>
</dbReference>
<dbReference type="Gene3D" id="3.40.50.12780">
    <property type="entry name" value="N-terminal domain of ligase-like"/>
    <property type="match status" value="1"/>
</dbReference>
<feature type="compositionally biased region" description="Polar residues" evidence="1">
    <location>
        <begin position="11"/>
        <end position="21"/>
    </location>
</feature>
<dbReference type="GO" id="GO:0043041">
    <property type="term" value="P:amino acid activation for nonribosomal peptide biosynthetic process"/>
    <property type="evidence" value="ECO:0007669"/>
    <property type="project" value="TreeGrafter"/>
</dbReference>
<evidence type="ECO:0000256" key="1">
    <source>
        <dbReference type="SAM" id="MobiDB-lite"/>
    </source>
</evidence>
<comment type="caution">
    <text evidence="3">The sequence shown here is derived from an EMBL/GenBank/DDBJ whole genome shotgun (WGS) entry which is preliminary data.</text>
</comment>
<dbReference type="EMBL" id="CAJNON010000367">
    <property type="protein sequence ID" value="CAF1223138.1"/>
    <property type="molecule type" value="Genomic_DNA"/>
</dbReference>
<accession>A0A814Y1M3</accession>
<dbReference type="GO" id="GO:0044550">
    <property type="term" value="P:secondary metabolite biosynthetic process"/>
    <property type="evidence" value="ECO:0007669"/>
    <property type="project" value="TreeGrafter"/>
</dbReference>
<dbReference type="OrthoDB" id="416786at2759"/>
<dbReference type="PROSITE" id="PS00455">
    <property type="entry name" value="AMP_BINDING"/>
    <property type="match status" value="1"/>
</dbReference>
<dbReference type="GO" id="GO:0005737">
    <property type="term" value="C:cytoplasm"/>
    <property type="evidence" value="ECO:0007669"/>
    <property type="project" value="TreeGrafter"/>
</dbReference>
<dbReference type="InterPro" id="IPR042099">
    <property type="entry name" value="ANL_N_sf"/>
</dbReference>
<name>A0A814Y1M3_9BILA</name>
<dbReference type="InterPro" id="IPR000873">
    <property type="entry name" value="AMP-dep_synth/lig_dom"/>
</dbReference>
<sequence length="315" mass="35860">MFSRNRLAARTNVQKKPQLTTSGRTEAVASFVQQRIWLHEQFYFHSSDLPVYNILAPLIIKQVEYVHGMATNYMKYSYFPLQHILAQHSDCAKPTFLDISFDFVTIEKKIMIGNSELCSIPLSITINEDEDASKFDFILTIQYDLNINQFPLIQHPQKIAVELDEQSLTYTELLYYVQQLSFVLLNKYNVKSVDIICQCVERSLSMVIGILSIIMVGGAYCPLSSQDPSQRLQILVKETQSHLVLVHSSTRILFGIDIVTLNIDTIINNEANCTSIHLTQMSDVLITSENILFVIFTSGSTGIPKAVQLRHRNFT</sequence>
<reference evidence="3" key="1">
    <citation type="submission" date="2021-02" db="EMBL/GenBank/DDBJ databases">
        <authorList>
            <person name="Nowell W R."/>
        </authorList>
    </citation>
    <scope>NUCLEOTIDE SEQUENCE</scope>
</reference>
<dbReference type="InterPro" id="IPR020845">
    <property type="entry name" value="AMP-binding_CS"/>
</dbReference>
<dbReference type="PANTHER" id="PTHR45527:SF1">
    <property type="entry name" value="FATTY ACID SYNTHASE"/>
    <property type="match status" value="1"/>
</dbReference>
<feature type="domain" description="AMP-dependent synthetase/ligase" evidence="2">
    <location>
        <begin position="154"/>
        <end position="314"/>
    </location>
</feature>